<accession>A0ABR4CUF6</accession>
<evidence type="ECO:0000313" key="1">
    <source>
        <dbReference type="EMBL" id="KAL2073462.1"/>
    </source>
</evidence>
<gene>
    <name evidence="1" type="ORF">VTL71DRAFT_10786</name>
</gene>
<protein>
    <submittedName>
        <fullName evidence="1">Uncharacterized protein</fullName>
    </submittedName>
</protein>
<name>A0ABR4CUF6_9HELO</name>
<sequence length="94" mass="10422">MSYNCRNSKDDERAGLVKWEYDSQGLGVASAAKVLNQRTSRQLLTIRSRTRASMSCLALQGLATASKDRFITAALWVGSQIKTNQQRPRSITTS</sequence>
<dbReference type="EMBL" id="JAZHXI010000003">
    <property type="protein sequence ID" value="KAL2073462.1"/>
    <property type="molecule type" value="Genomic_DNA"/>
</dbReference>
<comment type="caution">
    <text evidence="1">The sequence shown here is derived from an EMBL/GenBank/DDBJ whole genome shotgun (WGS) entry which is preliminary data.</text>
</comment>
<proteinExistence type="predicted"/>
<evidence type="ECO:0000313" key="2">
    <source>
        <dbReference type="Proteomes" id="UP001595075"/>
    </source>
</evidence>
<organism evidence="1 2">
    <name type="scientific">Oculimacula yallundae</name>
    <dbReference type="NCBI Taxonomy" id="86028"/>
    <lineage>
        <taxon>Eukaryota</taxon>
        <taxon>Fungi</taxon>
        <taxon>Dikarya</taxon>
        <taxon>Ascomycota</taxon>
        <taxon>Pezizomycotina</taxon>
        <taxon>Leotiomycetes</taxon>
        <taxon>Helotiales</taxon>
        <taxon>Ploettnerulaceae</taxon>
        <taxon>Oculimacula</taxon>
    </lineage>
</organism>
<dbReference type="Proteomes" id="UP001595075">
    <property type="component" value="Unassembled WGS sequence"/>
</dbReference>
<reference evidence="1 2" key="1">
    <citation type="journal article" date="2024" name="Commun. Biol.">
        <title>Comparative genomic analysis of thermophilic fungi reveals convergent evolutionary adaptations and gene losses.</title>
        <authorList>
            <person name="Steindorff A.S."/>
            <person name="Aguilar-Pontes M.V."/>
            <person name="Robinson A.J."/>
            <person name="Andreopoulos B."/>
            <person name="LaButti K."/>
            <person name="Kuo A."/>
            <person name="Mondo S."/>
            <person name="Riley R."/>
            <person name="Otillar R."/>
            <person name="Haridas S."/>
            <person name="Lipzen A."/>
            <person name="Grimwood J."/>
            <person name="Schmutz J."/>
            <person name="Clum A."/>
            <person name="Reid I.D."/>
            <person name="Moisan M.C."/>
            <person name="Butler G."/>
            <person name="Nguyen T.T.M."/>
            <person name="Dewar K."/>
            <person name="Conant G."/>
            <person name="Drula E."/>
            <person name="Henrissat B."/>
            <person name="Hansel C."/>
            <person name="Singer S."/>
            <person name="Hutchinson M.I."/>
            <person name="de Vries R.P."/>
            <person name="Natvig D.O."/>
            <person name="Powell A.J."/>
            <person name="Tsang A."/>
            <person name="Grigoriev I.V."/>
        </authorList>
    </citation>
    <scope>NUCLEOTIDE SEQUENCE [LARGE SCALE GENOMIC DNA]</scope>
    <source>
        <strain evidence="1 2">CBS 494.80</strain>
    </source>
</reference>
<keyword evidence="2" id="KW-1185">Reference proteome</keyword>